<dbReference type="EMBL" id="BSXT01018959">
    <property type="protein sequence ID" value="GMG16836.1"/>
    <property type="molecule type" value="Genomic_DNA"/>
</dbReference>
<protein>
    <submittedName>
        <fullName evidence="1">Unnamed protein product</fullName>
    </submittedName>
</protein>
<gene>
    <name evidence="1" type="ORF">Pfra01_002991900</name>
</gene>
<accession>A0A9W6YN83</accession>
<reference evidence="1" key="1">
    <citation type="submission" date="2023-04" db="EMBL/GenBank/DDBJ databases">
        <title>Phytophthora fragariaefolia NBRC 109709.</title>
        <authorList>
            <person name="Ichikawa N."/>
            <person name="Sato H."/>
            <person name="Tonouchi N."/>
        </authorList>
    </citation>
    <scope>NUCLEOTIDE SEQUENCE</scope>
    <source>
        <strain evidence="1">NBRC 109709</strain>
    </source>
</reference>
<keyword evidence="2" id="KW-1185">Reference proteome</keyword>
<dbReference type="OrthoDB" id="136029at2759"/>
<name>A0A9W6YN83_9STRA</name>
<comment type="caution">
    <text evidence="1">The sequence shown here is derived from an EMBL/GenBank/DDBJ whole genome shotgun (WGS) entry which is preliminary data.</text>
</comment>
<organism evidence="1 2">
    <name type="scientific">Phytophthora fragariaefolia</name>
    <dbReference type="NCBI Taxonomy" id="1490495"/>
    <lineage>
        <taxon>Eukaryota</taxon>
        <taxon>Sar</taxon>
        <taxon>Stramenopiles</taxon>
        <taxon>Oomycota</taxon>
        <taxon>Peronosporomycetes</taxon>
        <taxon>Peronosporales</taxon>
        <taxon>Peronosporaceae</taxon>
        <taxon>Phytophthora</taxon>
    </lineage>
</organism>
<evidence type="ECO:0000313" key="1">
    <source>
        <dbReference type="EMBL" id="GMG16836.1"/>
    </source>
</evidence>
<sequence>MSRFVKPITSDHDLIELAKHLDVHLDNILTHPEIKGPLPDRGTYIILLRNDGGEGHWVALHDGSYWDPMGVGPPRVLVKVKYNEKQYQSTYSEYCGPWCMLWVYTQQHNHTYKDIKVSSDIPATKLKRAVKTGIVSLTKEQLHGSGATLCVHPETAMKIQKAKCADRGVRLLITPHEIEYLMVALSGGGMHGASIWSKIWSGLKSGFKYAKDTGILRKLADAAVAPASAYPGNPGAVMAARQGLKSLTGIGIEEEGGKLTLADVKTAGSKALAYAKRKD</sequence>
<evidence type="ECO:0000313" key="2">
    <source>
        <dbReference type="Proteomes" id="UP001165121"/>
    </source>
</evidence>
<dbReference type="Proteomes" id="UP001165121">
    <property type="component" value="Unassembled WGS sequence"/>
</dbReference>
<proteinExistence type="predicted"/>
<dbReference type="AlphaFoldDB" id="A0A9W6YN83"/>